<evidence type="ECO:0000256" key="1">
    <source>
        <dbReference type="ARBA" id="ARBA00007637"/>
    </source>
</evidence>
<gene>
    <name evidence="3" type="ORF">IAB31_04705</name>
</gene>
<reference evidence="3" key="2">
    <citation type="journal article" date="2021" name="PeerJ">
        <title>Extensive microbial diversity within the chicken gut microbiome revealed by metagenomics and culture.</title>
        <authorList>
            <person name="Gilroy R."/>
            <person name="Ravi A."/>
            <person name="Getino M."/>
            <person name="Pursley I."/>
            <person name="Horton D.L."/>
            <person name="Alikhan N.F."/>
            <person name="Baker D."/>
            <person name="Gharbi K."/>
            <person name="Hall N."/>
            <person name="Watson M."/>
            <person name="Adriaenssens E.M."/>
            <person name="Foster-Nyarko E."/>
            <person name="Jarju S."/>
            <person name="Secka A."/>
            <person name="Antonio M."/>
            <person name="Oren A."/>
            <person name="Chaudhuri R.R."/>
            <person name="La Ragione R."/>
            <person name="Hildebrand F."/>
            <person name="Pallen M.J."/>
        </authorList>
    </citation>
    <scope>NUCLEOTIDE SEQUENCE</scope>
    <source>
        <strain evidence="3">ChiSjej4B22-8148</strain>
    </source>
</reference>
<proteinExistence type="inferred from homology"/>
<dbReference type="Gene3D" id="3.40.50.720">
    <property type="entry name" value="NAD(P)-binding Rossmann-like Domain"/>
    <property type="match status" value="1"/>
</dbReference>
<dbReference type="AlphaFoldDB" id="A0A9D1ABQ6"/>
<dbReference type="SUPFAM" id="SSF51735">
    <property type="entry name" value="NAD(P)-binding Rossmann-fold domains"/>
    <property type="match status" value="1"/>
</dbReference>
<dbReference type="Proteomes" id="UP000886757">
    <property type="component" value="Unassembled WGS sequence"/>
</dbReference>
<name>A0A9D1ABQ6_9FIRM</name>
<reference evidence="3" key="1">
    <citation type="submission" date="2020-10" db="EMBL/GenBank/DDBJ databases">
        <authorList>
            <person name="Gilroy R."/>
        </authorList>
    </citation>
    <scope>NUCLEOTIDE SEQUENCE</scope>
    <source>
        <strain evidence="3">ChiSjej4B22-8148</strain>
    </source>
</reference>
<comment type="similarity">
    <text evidence="1">Belongs to the NAD(P)-dependent epimerase/dehydratase family.</text>
</comment>
<dbReference type="InterPro" id="IPR036291">
    <property type="entry name" value="NAD(P)-bd_dom_sf"/>
</dbReference>
<dbReference type="EMBL" id="DVGK01000054">
    <property type="protein sequence ID" value="HIR13206.1"/>
    <property type="molecule type" value="Genomic_DNA"/>
</dbReference>
<accession>A0A9D1ABQ6</accession>
<dbReference type="InterPro" id="IPR001509">
    <property type="entry name" value="Epimerase_deHydtase"/>
</dbReference>
<feature type="domain" description="NAD-dependent epimerase/dehydratase" evidence="2">
    <location>
        <begin position="35"/>
        <end position="278"/>
    </location>
</feature>
<sequence length="365" mass="40408">MEKLQLTRDPILQQDLEEIAGSDMIEWERFRGKTILITGATGLIGSQAAMALTLAGKLRDLNLKVLALVRNREKAEKMLGSCLEQGLELLIGDVTAFPGTEEKIDFVLHGAGVTASKQFVEKPVETILTTLKGTEAMLELARSHRAEGMVYLSSMEAYGVVDPEHYIVREKDYGYIDPLEARSSYSESKRMAEGLCAAYAHEYGLPVKNARLAQTFGAGIPESENRVFAQFARSILKGEDLVLHTDGSKAHCYCYTSDAVLGLLKILLEGEPGQAYNVSNEDTFSTIREMAQMLVEEYPESGSRLVFDIPKDASLYGYAPSSRMLVNSGKLQSLGWKPQVNLSGMYRRLMGSMKGWKEFQGEPRP</sequence>
<protein>
    <submittedName>
        <fullName evidence="3">NAD-dependent epimerase/dehydratase family protein</fullName>
    </submittedName>
</protein>
<dbReference type="PANTHER" id="PTHR43000">
    <property type="entry name" value="DTDP-D-GLUCOSE 4,6-DEHYDRATASE-RELATED"/>
    <property type="match status" value="1"/>
</dbReference>
<evidence type="ECO:0000313" key="4">
    <source>
        <dbReference type="Proteomes" id="UP000886757"/>
    </source>
</evidence>
<dbReference type="InterPro" id="IPR002347">
    <property type="entry name" value="SDR_fam"/>
</dbReference>
<dbReference type="Pfam" id="PF01370">
    <property type="entry name" value="Epimerase"/>
    <property type="match status" value="1"/>
</dbReference>
<evidence type="ECO:0000313" key="3">
    <source>
        <dbReference type="EMBL" id="HIR13206.1"/>
    </source>
</evidence>
<organism evidence="3 4">
    <name type="scientific">Candidatus Choladousia intestinavium</name>
    <dbReference type="NCBI Taxonomy" id="2840727"/>
    <lineage>
        <taxon>Bacteria</taxon>
        <taxon>Bacillati</taxon>
        <taxon>Bacillota</taxon>
        <taxon>Clostridia</taxon>
        <taxon>Lachnospirales</taxon>
        <taxon>Lachnospiraceae</taxon>
        <taxon>Lachnospiraceae incertae sedis</taxon>
        <taxon>Candidatus Choladousia</taxon>
    </lineage>
</organism>
<evidence type="ECO:0000259" key="2">
    <source>
        <dbReference type="Pfam" id="PF01370"/>
    </source>
</evidence>
<dbReference type="PRINTS" id="PR00081">
    <property type="entry name" value="GDHRDH"/>
</dbReference>
<comment type="caution">
    <text evidence="3">The sequence shown here is derived from an EMBL/GenBank/DDBJ whole genome shotgun (WGS) entry which is preliminary data.</text>
</comment>